<accession>A0A858RCF2</accession>
<evidence type="ECO:0000256" key="1">
    <source>
        <dbReference type="ARBA" id="ARBA00038494"/>
    </source>
</evidence>
<evidence type="ECO:0000313" key="4">
    <source>
        <dbReference type="EMBL" id="QJE74753.1"/>
    </source>
</evidence>
<dbReference type="SUPFAM" id="SSF53448">
    <property type="entry name" value="Nucleotide-diphospho-sugar transferases"/>
    <property type="match status" value="1"/>
</dbReference>
<dbReference type="AlphaFoldDB" id="A0A858RCF2"/>
<dbReference type="KEGG" id="acru:HHL28_02745"/>
<protein>
    <submittedName>
        <fullName evidence="4">Glycosyltransferase family 2 protein</fullName>
    </submittedName>
</protein>
<proteinExistence type="inferred from homology"/>
<gene>
    <name evidence="4" type="ORF">HHL28_02745</name>
</gene>
<dbReference type="GO" id="GO:0016740">
    <property type="term" value="F:transferase activity"/>
    <property type="evidence" value="ECO:0007669"/>
    <property type="project" value="UniProtKB-KW"/>
</dbReference>
<comment type="similarity">
    <text evidence="1">Belongs to the glycosyltransferase 2 family. WaaE/KdtX subfamily.</text>
</comment>
<evidence type="ECO:0000256" key="2">
    <source>
        <dbReference type="SAM" id="MobiDB-lite"/>
    </source>
</evidence>
<evidence type="ECO:0000259" key="3">
    <source>
        <dbReference type="Pfam" id="PF00535"/>
    </source>
</evidence>
<keyword evidence="5" id="KW-1185">Reference proteome</keyword>
<dbReference type="PANTHER" id="PTHR43630">
    <property type="entry name" value="POLY-BETA-1,6-N-ACETYL-D-GLUCOSAMINE SYNTHASE"/>
    <property type="match status" value="1"/>
</dbReference>
<reference evidence="4" key="1">
    <citation type="submission" date="2020-04" db="EMBL/GenBank/DDBJ databases">
        <title>A desert anoxygenic phototrophic bacterium fixes CO2 using RubisCO under aerobic conditions.</title>
        <authorList>
            <person name="Tang K."/>
        </authorList>
    </citation>
    <scope>NUCLEOTIDE SEQUENCE [LARGE SCALE GENOMIC DNA]</scope>
    <source>
        <strain evidence="4">MIMtkB3</strain>
    </source>
</reference>
<dbReference type="Gene3D" id="3.90.550.10">
    <property type="entry name" value="Spore Coat Polysaccharide Biosynthesis Protein SpsA, Chain A"/>
    <property type="match status" value="1"/>
</dbReference>
<dbReference type="Proteomes" id="UP000501891">
    <property type="component" value="Chromosome"/>
</dbReference>
<feature type="domain" description="Glycosyltransferase 2-like" evidence="3">
    <location>
        <begin position="2"/>
        <end position="102"/>
    </location>
</feature>
<dbReference type="CDD" id="cd02511">
    <property type="entry name" value="Beta4Glucosyltransferase"/>
    <property type="match status" value="1"/>
</dbReference>
<dbReference type="EMBL" id="CP051775">
    <property type="protein sequence ID" value="QJE74753.1"/>
    <property type="molecule type" value="Genomic_DNA"/>
</dbReference>
<evidence type="ECO:0000313" key="5">
    <source>
        <dbReference type="Proteomes" id="UP000501891"/>
    </source>
</evidence>
<dbReference type="InterPro" id="IPR001173">
    <property type="entry name" value="Glyco_trans_2-like"/>
</dbReference>
<organism evidence="4 5">
    <name type="scientific">Aerophototrophica crusticola</name>
    <dbReference type="NCBI Taxonomy" id="1709002"/>
    <lineage>
        <taxon>Bacteria</taxon>
        <taxon>Pseudomonadati</taxon>
        <taxon>Pseudomonadota</taxon>
        <taxon>Alphaproteobacteria</taxon>
        <taxon>Rhodospirillales</taxon>
        <taxon>Rhodospirillaceae</taxon>
        <taxon>Aerophototrophica</taxon>
    </lineage>
</organism>
<dbReference type="PANTHER" id="PTHR43630:SF2">
    <property type="entry name" value="GLYCOSYLTRANSFERASE"/>
    <property type="match status" value="1"/>
</dbReference>
<feature type="region of interest" description="Disordered" evidence="2">
    <location>
        <begin position="267"/>
        <end position="303"/>
    </location>
</feature>
<dbReference type="Pfam" id="PF00535">
    <property type="entry name" value="Glycos_transf_2"/>
    <property type="match status" value="1"/>
</dbReference>
<dbReference type="InterPro" id="IPR029044">
    <property type="entry name" value="Nucleotide-diphossugar_trans"/>
</dbReference>
<feature type="compositionally biased region" description="Low complexity" evidence="2">
    <location>
        <begin position="273"/>
        <end position="291"/>
    </location>
</feature>
<name>A0A858RCF2_9PROT</name>
<sequence length="303" mass="34194">MTRDEAENIQDCLRSLEPFAEIFVVDSGSGDDTARLAFAAGVRVVPFRWDGRYPKKKQWCLDNLPLRHDWVLFVDADERVTPALAGELRGLVCRGPDAAAYMLDSRPVVLGRVLRFGARFRKVALMHRRRCRFAPCPDLGIATMWEVEGHYQPVVDGPVGRLRAPLLHADAKPPFAWFERHNRYSDWEAHLDHGGGRAALLAGEGPWRRALKRVFRRLPCRPGLLFLLEYGLRLGFLDGRAGLHHALARAFYYWQVGYKRDWLASRQGRPDDAQSSESSSSTSPASALISSNARRRTGSSGMR</sequence>